<feature type="compositionally biased region" description="Basic and acidic residues" evidence="1">
    <location>
        <begin position="272"/>
        <end position="282"/>
    </location>
</feature>
<dbReference type="GO" id="GO:0005737">
    <property type="term" value="C:cytoplasm"/>
    <property type="evidence" value="ECO:0000318"/>
    <property type="project" value="GO_Central"/>
</dbReference>
<feature type="compositionally biased region" description="Polar residues" evidence="1">
    <location>
        <begin position="188"/>
        <end position="199"/>
    </location>
</feature>
<dbReference type="InterPro" id="IPR013894">
    <property type="entry name" value="RMI1_OB"/>
</dbReference>
<dbReference type="EnsemblMetazoa" id="PPA01560.1">
    <property type="protein sequence ID" value="PPA01560.1"/>
    <property type="gene ID" value="WBGene00091114"/>
</dbReference>
<evidence type="ECO:0000259" key="2">
    <source>
        <dbReference type="Pfam" id="PF03399"/>
    </source>
</evidence>
<dbReference type="GO" id="GO:0006406">
    <property type="term" value="P:mRNA export from nucleus"/>
    <property type="evidence" value="ECO:0000318"/>
    <property type="project" value="GO_Central"/>
</dbReference>
<reference evidence="4" key="2">
    <citation type="submission" date="2022-06" db="UniProtKB">
        <authorList>
            <consortium name="EnsemblMetazoa"/>
        </authorList>
    </citation>
    <scope>IDENTIFICATION</scope>
    <source>
        <strain evidence="4">PS312</strain>
    </source>
</reference>
<feature type="compositionally biased region" description="Low complexity" evidence="1">
    <location>
        <begin position="157"/>
        <end position="168"/>
    </location>
</feature>
<reference evidence="5" key="1">
    <citation type="journal article" date="2008" name="Nat. Genet.">
        <title>The Pristionchus pacificus genome provides a unique perspective on nematode lifestyle and parasitism.</title>
        <authorList>
            <person name="Dieterich C."/>
            <person name="Clifton S.W."/>
            <person name="Schuster L.N."/>
            <person name="Chinwalla A."/>
            <person name="Delehaunty K."/>
            <person name="Dinkelacker I."/>
            <person name="Fulton L."/>
            <person name="Fulton R."/>
            <person name="Godfrey J."/>
            <person name="Minx P."/>
            <person name="Mitreva M."/>
            <person name="Roeseler W."/>
            <person name="Tian H."/>
            <person name="Witte H."/>
            <person name="Yang S.P."/>
            <person name="Wilson R.K."/>
            <person name="Sommer R.J."/>
        </authorList>
    </citation>
    <scope>NUCLEOTIDE SEQUENCE [LARGE SCALE GENOMIC DNA]</scope>
    <source>
        <strain evidence="5">PS312</strain>
    </source>
</reference>
<dbReference type="GO" id="GO:0070390">
    <property type="term" value="C:transcription export complex 2"/>
    <property type="evidence" value="ECO:0000318"/>
    <property type="project" value="GO_Central"/>
</dbReference>
<accession>A0A8R1Y7W0</accession>
<dbReference type="InterPro" id="IPR045107">
    <property type="entry name" value="SAC3/GANP/THP3"/>
</dbReference>
<feature type="region of interest" description="Disordered" evidence="1">
    <location>
        <begin position="909"/>
        <end position="939"/>
    </location>
</feature>
<feature type="compositionally biased region" description="Basic and acidic residues" evidence="1">
    <location>
        <begin position="1368"/>
        <end position="1377"/>
    </location>
</feature>
<dbReference type="InterPro" id="IPR042470">
    <property type="entry name" value="RMI1_N_C_sf"/>
</dbReference>
<feature type="compositionally biased region" description="Basic and acidic residues" evidence="1">
    <location>
        <begin position="44"/>
        <end position="57"/>
    </location>
</feature>
<feature type="region of interest" description="Disordered" evidence="1">
    <location>
        <begin position="1683"/>
        <end position="1909"/>
    </location>
</feature>
<feature type="domain" description="SAC3/GANP/THP3 conserved" evidence="2">
    <location>
        <begin position="349"/>
        <end position="635"/>
    </location>
</feature>
<dbReference type="Gene3D" id="1.25.40.990">
    <property type="match status" value="1"/>
</dbReference>
<feature type="compositionally biased region" description="Basic and acidic residues" evidence="1">
    <location>
        <begin position="1289"/>
        <end position="1301"/>
    </location>
</feature>
<feature type="compositionally biased region" description="Basic and acidic residues" evidence="1">
    <location>
        <begin position="1860"/>
        <end position="1872"/>
    </location>
</feature>
<feature type="domain" description="RecQ mediated genome instability protein 1 OB-fold" evidence="3">
    <location>
        <begin position="1496"/>
        <end position="1588"/>
    </location>
</feature>
<evidence type="ECO:0000313" key="5">
    <source>
        <dbReference type="Proteomes" id="UP000005239"/>
    </source>
</evidence>
<dbReference type="Pfam" id="PF08585">
    <property type="entry name" value="RMI1_N_C"/>
    <property type="match status" value="1"/>
</dbReference>
<feature type="compositionally biased region" description="Gly residues" evidence="1">
    <location>
        <begin position="1875"/>
        <end position="1888"/>
    </location>
</feature>
<feature type="region of interest" description="Disordered" evidence="1">
    <location>
        <begin position="1276"/>
        <end position="1302"/>
    </location>
</feature>
<sequence length="1990" mass="220005">MYSQFKNSGGNGESPAPSRPFQRTIANYADLDDPNGDVAPPAAPERRPRLLMQDRSKYQIRRAPDGSILPKPTMPPRTVGSQLGGAPRAPPPARGTLTRAGLIPAGARNKYTLRREVAGRPAVPERHPSPAFVSGESEEEGELPDEDKEKDQGRGPSGSRPGPITRSSLFGGGTVADGGSATDAVRSMFSTGRNQSPSRLTRRRDASPAHGGATSDTEKKIFTVGRNTSPSGRTRRREASPAAFTVPPSLMANRPPSLMTTTGGGGGGATEKLPEGRGDRSTARTLTAHDLTGMRSVSDVTKQLNRLIGRACPGDFDRYQLLDERDKLLCKLREIKPSFFSKSGSCKDMCPEKERYVRVVQMRVADYEMDMLGDMEPRRMVKEYSRSAADQEEPLEHEMRPPMVLETTMEYLLTDIVDSTIESSPDSSKWYDFLWNRTRAIRKEITQQMILEESAVRLIECCTRMHMYAGFSLGRLRQEEFDPKMNDENLSKCLQSLRHLYEDLAKKEIFVESEAEFRAYDVMLHLTDSNILRQVLSYRRSVRESPAVRLALKLFSTIQSNNYTRFFRLVREQATYSQCCILFRYFGKMRLHAFSTIVSAYKGGTLPIDGITRVLAFESVEQAIEVAAQYELSYTQDAAGAPALLPDAKDFNPAVGEVAVPAGWIEQKREGRKLSEIFRGGLARQPHPDRDSAPPPVDSFDRATGAYSHDPVLKEYLERLGGDAPEDPFASQLAARVQLKRAEMVVERPVGAAAASAAASKPAFGGMLSSFGKPATGATTAAGGGLAAGALSAFGKPATCGSTFGSGLSSFGTGAAKAAAPPSFGGFGAKPPTTPSGFSFASGSKTTASEPSTEEEKKPMFGGIKQESETVPKPKPKLAPGEAAQTAEKLLTGVVDEVTKSVVRDTVAEEQAAKQREEDERRERERRERDQREREALAAAERAAAAAAAAKSAEKRKRSEQARLMSCSEHLFKRVVWPSLVKEVIDATTKEIARAAVREEEQRIADGLARYKRRMHDLWLRQFTDRWKAYAKWRKEERQRVRQVLAAVVSRNPFEGIGAQALKRRLSSPSVDEMEAKRRRSRPYANIDPMTAFALIGFVERRQARIARSVVDHWREWAERRARRREMIKWPLNRACAVPRVRPPTPTNEEEQQQQQENGGYGNTSLPLMERGGGARTEKRHKSRRSIGLYPFLSADDSFLDGRATPMRGVSPMEREEEKGRRRPRVSGIFNSTAVPETTAAPAIGFQTFVGRQERSAVSDYDVEYAKALMEQSRWTGEGSRERWRRREGRGEEAKREEWKSRPLVTEKAPSWRGLFDALNDENDRGREREALRDLETPAPLNETLTGVPRDPRVRGAEWKSAPMPPHPWEREEEERRARQAAVLAEIDAQLAESKRVREEAAADRARQDAMLARYGARNTGNRLYIPNTPSPMPPSLSPGWHVSDHALHELLDDTPEDAKKLETRIVNFDLKLFGLPSLQDKMDKNAGLLKGPIVMQITRIRDCGRPSIGESSSSSNILRVFLTDGHQSVSGLAFEKISGLSEDKTPWGTKILLKGDVRVEGQFVILTPSNVVVIGGRVERLIERWSIEKNSMKGIGRKSGEDAPKWISFGKRDSNAYPIKNTNNFKVNDVIKGATEKGEGGGEDTFEKTRKEKLDAVEAAERKFAKVKVPKGGLSEEAKIEQMKEKMKKRGEKEEEGREKRGMKGRRKGRKYSDDEADIPSEFARPSQGITLSSFLGEGIAPTIPSPTVTLPPQPPITNGRERGGGGRGRNNYGRGGYGREDRRIDGYGQRNEDRSEGGHGNRVDRGRRSINGRGRGASNVRGGSQSMRDGGYGKDDCRPLPENQGGYGNGRGRNRGFTGHDLRNSEDGRRGGRGGFSSGAGGGNGMNRGRIQKGEEKIPPLMSDIDFPSVDGLNRGMEGMKIRGGMNSNHGKGREKEGIKSGTKVKAPWDDGNFYPATVLSIVAGTMATVRFDGHDHFRTLPLGVLLQ</sequence>
<feature type="compositionally biased region" description="Basic and acidic residues" evidence="1">
    <location>
        <begin position="1779"/>
        <end position="1809"/>
    </location>
</feature>
<feature type="region of interest" description="Disordered" evidence="1">
    <location>
        <begin position="680"/>
        <end position="705"/>
    </location>
</feature>
<dbReference type="GO" id="GO:0005634">
    <property type="term" value="C:nucleus"/>
    <property type="evidence" value="ECO:0000318"/>
    <property type="project" value="GO_Central"/>
</dbReference>
<organism evidence="4 5">
    <name type="scientific">Pristionchus pacificus</name>
    <name type="common">Parasitic nematode worm</name>
    <dbReference type="NCBI Taxonomy" id="54126"/>
    <lineage>
        <taxon>Eukaryota</taxon>
        <taxon>Metazoa</taxon>
        <taxon>Ecdysozoa</taxon>
        <taxon>Nematoda</taxon>
        <taxon>Chromadorea</taxon>
        <taxon>Rhabditida</taxon>
        <taxon>Rhabditina</taxon>
        <taxon>Diplogasteromorpha</taxon>
        <taxon>Diplogasteroidea</taxon>
        <taxon>Neodiplogasteridae</taxon>
        <taxon>Pristionchus</taxon>
    </lineage>
</organism>
<dbReference type="Gene3D" id="2.30.30.140">
    <property type="match status" value="1"/>
</dbReference>
<dbReference type="PANTHER" id="PTHR12436">
    <property type="entry name" value="80 KDA MCM3-ASSOCIATED PROTEIN"/>
    <property type="match status" value="1"/>
</dbReference>
<protein>
    <submittedName>
        <fullName evidence="4">DUF1767 domain-containing protein</fullName>
    </submittedName>
</protein>
<evidence type="ECO:0000313" key="4">
    <source>
        <dbReference type="EnsemblMetazoa" id="PPA01560.1"/>
    </source>
</evidence>
<dbReference type="SMART" id="SM01161">
    <property type="entry name" value="DUF1767"/>
    <property type="match status" value="1"/>
</dbReference>
<name>A0A2A6BHG0_PRIPA</name>
<feature type="region of interest" description="Disordered" evidence="1">
    <location>
        <begin position="1138"/>
        <end position="1183"/>
    </location>
</feature>
<dbReference type="Pfam" id="PF03399">
    <property type="entry name" value="SAC3_GANP"/>
    <property type="match status" value="1"/>
</dbReference>
<feature type="compositionally biased region" description="Basic and acidic residues" evidence="1">
    <location>
        <begin position="113"/>
        <end position="128"/>
    </location>
</feature>
<feature type="region of interest" description="Disordered" evidence="1">
    <location>
        <begin position="1203"/>
        <end position="1223"/>
    </location>
</feature>
<feature type="region of interest" description="Disordered" evidence="1">
    <location>
        <begin position="1924"/>
        <end position="1946"/>
    </location>
</feature>
<accession>A0A2A6BHG0</accession>
<evidence type="ECO:0000259" key="3">
    <source>
        <dbReference type="Pfam" id="PF08585"/>
    </source>
</evidence>
<dbReference type="InterPro" id="IPR005062">
    <property type="entry name" value="SAC3/GANP/THP3_conserved"/>
</dbReference>
<evidence type="ECO:0000256" key="1">
    <source>
        <dbReference type="SAM" id="MobiDB-lite"/>
    </source>
</evidence>
<feature type="compositionally biased region" description="Gly residues" evidence="1">
    <location>
        <begin position="1767"/>
        <end position="1778"/>
    </location>
</feature>
<feature type="region of interest" description="Disordered" evidence="1">
    <location>
        <begin position="826"/>
        <end position="884"/>
    </location>
</feature>
<dbReference type="Proteomes" id="UP000005239">
    <property type="component" value="Unassembled WGS sequence"/>
</dbReference>
<feature type="compositionally biased region" description="Basic and acidic residues" evidence="1">
    <location>
        <begin position="1683"/>
        <end position="1703"/>
    </location>
</feature>
<dbReference type="PANTHER" id="PTHR12436:SF3">
    <property type="entry name" value="GERMINAL-CENTER ASSOCIATED NUCLEAR PROTEIN"/>
    <property type="match status" value="1"/>
</dbReference>
<feature type="compositionally biased region" description="Basic and acidic residues" evidence="1">
    <location>
        <begin position="909"/>
        <end position="936"/>
    </location>
</feature>
<feature type="compositionally biased region" description="Acidic residues" evidence="1">
    <location>
        <begin position="136"/>
        <end position="146"/>
    </location>
</feature>
<feature type="compositionally biased region" description="Polar residues" evidence="1">
    <location>
        <begin position="835"/>
        <end position="851"/>
    </location>
</feature>
<feature type="region of interest" description="Disordered" evidence="1">
    <location>
        <begin position="1331"/>
        <end position="1377"/>
    </location>
</feature>
<proteinExistence type="predicted"/>
<feature type="region of interest" description="Disordered" evidence="1">
    <location>
        <begin position="1"/>
        <end position="282"/>
    </location>
</feature>
<gene>
    <name evidence="4" type="primary">WBGene00091114</name>
</gene>
<keyword evidence="5" id="KW-1185">Reference proteome</keyword>
<dbReference type="Gene3D" id="2.40.50.770">
    <property type="entry name" value="RecQ-mediated genome instability protein Rmi1, C-terminal domain"/>
    <property type="match status" value="1"/>
</dbReference>